<dbReference type="InterPro" id="IPR049484">
    <property type="entry name" value="Rv0078-like_C"/>
</dbReference>
<reference evidence="4 6" key="1">
    <citation type="journal article" date="2018" name="Front. Microbiol.">
        <title>Pseudomonas orientalis F9: A Potent Antagonist against Phytopathogens with Phytotoxic Effect in the Apple Flower.</title>
        <authorList>
            <person name="Zengerer V."/>
            <person name="Schmid M."/>
            <person name="Bieri M."/>
            <person name="Muller D.C."/>
            <person name="Remus-Emsermann M.N.P."/>
            <person name="Ahrens C.H."/>
            <person name="Pelludat C."/>
        </authorList>
    </citation>
    <scope>NUCLEOTIDE SEQUENCE [LARGE SCALE GENOMIC DNA]</scope>
    <source>
        <strain evidence="4 6">F9</strain>
    </source>
</reference>
<feature type="DNA-binding region" description="H-T-H motif" evidence="2">
    <location>
        <begin position="34"/>
        <end position="53"/>
    </location>
</feature>
<gene>
    <name evidence="4" type="ORF">BOP93_03735</name>
    <name evidence="5" type="ORF">EUX57_26765</name>
</gene>
<sequence length="195" mass="20821">MARQKRADMIASTRSKLIAAARKAFAEKGYAETAMEDLTADAELTRGALYHHFGGKKGLLEAVIAQIDEESSAHLRAVVEQASTPWEGFVEESVEWIKLALNPEIQRIVLLDGPAVLGDPARTASQSACLASTMRSIQALIDQNVVKPVDAQATAYLVNGAALNASLWIAGAADPHKASTQAIASFRILLSGLLR</sequence>
<dbReference type="Gene3D" id="1.10.357.10">
    <property type="entry name" value="Tetracycline Repressor, domain 2"/>
    <property type="match status" value="1"/>
</dbReference>
<dbReference type="GO" id="GO:0003700">
    <property type="term" value="F:DNA-binding transcription factor activity"/>
    <property type="evidence" value="ECO:0007669"/>
    <property type="project" value="TreeGrafter"/>
</dbReference>
<reference evidence="5 7" key="2">
    <citation type="submission" date="2019-02" db="EMBL/GenBank/DDBJ databases">
        <title>Pseudomonas spp from wheat grain.</title>
        <authorList>
            <person name="Cho G.-S."/>
            <person name="Franz C.M.A.P."/>
        </authorList>
    </citation>
    <scope>NUCLEOTIDE SEQUENCE [LARGE SCALE GENOMIC DNA]</scope>
    <source>
        <strain evidence="5 7">133NRW</strain>
    </source>
</reference>
<evidence type="ECO:0000313" key="7">
    <source>
        <dbReference type="Proteomes" id="UP000293369"/>
    </source>
</evidence>
<dbReference type="EMBL" id="SGFE01000137">
    <property type="protein sequence ID" value="RZI19288.1"/>
    <property type="molecule type" value="Genomic_DNA"/>
</dbReference>
<organism evidence="4 6">
    <name type="scientific">Pseudomonas orientalis</name>
    <dbReference type="NCBI Taxonomy" id="76758"/>
    <lineage>
        <taxon>Bacteria</taxon>
        <taxon>Pseudomonadati</taxon>
        <taxon>Pseudomonadota</taxon>
        <taxon>Gammaproteobacteria</taxon>
        <taxon>Pseudomonadales</taxon>
        <taxon>Pseudomonadaceae</taxon>
        <taxon>Pseudomonas</taxon>
    </lineage>
</organism>
<proteinExistence type="predicted"/>
<dbReference type="SUPFAM" id="SSF46689">
    <property type="entry name" value="Homeodomain-like"/>
    <property type="match status" value="1"/>
</dbReference>
<dbReference type="Pfam" id="PF00440">
    <property type="entry name" value="TetR_N"/>
    <property type="match status" value="1"/>
</dbReference>
<dbReference type="Pfam" id="PF21351">
    <property type="entry name" value="TetR_C_41"/>
    <property type="match status" value="1"/>
</dbReference>
<evidence type="ECO:0000256" key="1">
    <source>
        <dbReference type="ARBA" id="ARBA00023125"/>
    </source>
</evidence>
<dbReference type="PANTHER" id="PTHR30055">
    <property type="entry name" value="HTH-TYPE TRANSCRIPTIONAL REGULATOR RUTR"/>
    <property type="match status" value="1"/>
</dbReference>
<dbReference type="AlphaFoldDB" id="A0A2L0RRS4"/>
<dbReference type="EMBL" id="CP018049">
    <property type="protein sequence ID" value="AUZ44720.1"/>
    <property type="molecule type" value="Genomic_DNA"/>
</dbReference>
<name>A0A2L0RRS4_9PSED</name>
<dbReference type="PANTHER" id="PTHR30055:SF223">
    <property type="entry name" value="HTH-TYPE TRANSCRIPTIONAL REGULATOR UIDR"/>
    <property type="match status" value="1"/>
</dbReference>
<dbReference type="Proteomes" id="UP000293369">
    <property type="component" value="Unassembled WGS sequence"/>
</dbReference>
<evidence type="ECO:0000313" key="4">
    <source>
        <dbReference type="EMBL" id="AUZ44720.1"/>
    </source>
</evidence>
<dbReference type="Proteomes" id="UP000239888">
    <property type="component" value="Chromosome"/>
</dbReference>
<feature type="domain" description="HTH tetR-type" evidence="3">
    <location>
        <begin position="11"/>
        <end position="71"/>
    </location>
</feature>
<evidence type="ECO:0000256" key="2">
    <source>
        <dbReference type="PROSITE-ProRule" id="PRU00335"/>
    </source>
</evidence>
<dbReference type="RefSeq" id="WP_065896505.1">
    <property type="nucleotide sequence ID" value="NZ_CP018049.1"/>
</dbReference>
<dbReference type="InterPro" id="IPR001647">
    <property type="entry name" value="HTH_TetR"/>
</dbReference>
<dbReference type="GO" id="GO:0000976">
    <property type="term" value="F:transcription cis-regulatory region binding"/>
    <property type="evidence" value="ECO:0007669"/>
    <property type="project" value="TreeGrafter"/>
</dbReference>
<dbReference type="InterPro" id="IPR009057">
    <property type="entry name" value="Homeodomain-like_sf"/>
</dbReference>
<dbReference type="InterPro" id="IPR050109">
    <property type="entry name" value="HTH-type_TetR-like_transc_reg"/>
</dbReference>
<dbReference type="PROSITE" id="PS50977">
    <property type="entry name" value="HTH_TETR_2"/>
    <property type="match status" value="1"/>
</dbReference>
<accession>A0A2L0RRS4</accession>
<evidence type="ECO:0000259" key="3">
    <source>
        <dbReference type="PROSITE" id="PS50977"/>
    </source>
</evidence>
<dbReference type="KEGG" id="poi:BOP93_03735"/>
<dbReference type="PRINTS" id="PR00455">
    <property type="entry name" value="HTHTETR"/>
</dbReference>
<evidence type="ECO:0000313" key="6">
    <source>
        <dbReference type="Proteomes" id="UP000239888"/>
    </source>
</evidence>
<keyword evidence="1 2" id="KW-0238">DNA-binding</keyword>
<evidence type="ECO:0000313" key="5">
    <source>
        <dbReference type="EMBL" id="RZI19288.1"/>
    </source>
</evidence>
<protein>
    <submittedName>
        <fullName evidence="4">TetR family transcriptional regulator</fullName>
    </submittedName>
    <submittedName>
        <fullName evidence="5">TetR/AcrR family transcriptional regulator</fullName>
    </submittedName>
</protein>